<reference evidence="1 2" key="1">
    <citation type="submission" date="2013-09" db="EMBL/GenBank/DDBJ databases">
        <title>Corchorus capsularis genome sequencing.</title>
        <authorList>
            <person name="Alam M."/>
            <person name="Haque M.S."/>
            <person name="Islam M.S."/>
            <person name="Emdad E.M."/>
            <person name="Islam M.M."/>
            <person name="Ahmed B."/>
            <person name="Halim A."/>
            <person name="Hossen Q.M.M."/>
            <person name="Hossain M.Z."/>
            <person name="Ahmed R."/>
            <person name="Khan M.M."/>
            <person name="Islam R."/>
            <person name="Rashid M.M."/>
            <person name="Khan S.A."/>
            <person name="Rahman M.S."/>
            <person name="Alam M."/>
        </authorList>
    </citation>
    <scope>NUCLEOTIDE SEQUENCE [LARGE SCALE GENOMIC DNA]</scope>
    <source>
        <strain evidence="2">cv. CVL-1</strain>
        <tissue evidence="1">Whole seedling</tissue>
    </source>
</reference>
<protein>
    <submittedName>
        <fullName evidence="1">Uncharacterized protein</fullName>
    </submittedName>
</protein>
<dbReference type="Gramene" id="OMO50616">
    <property type="protein sequence ID" value="OMO50616"/>
    <property type="gene ID" value="CCACVL1_30349"/>
</dbReference>
<dbReference type="Proteomes" id="UP000188268">
    <property type="component" value="Unassembled WGS sequence"/>
</dbReference>
<evidence type="ECO:0000313" key="2">
    <source>
        <dbReference type="Proteomes" id="UP000188268"/>
    </source>
</evidence>
<dbReference type="EMBL" id="AWWV01016090">
    <property type="protein sequence ID" value="OMO50616.1"/>
    <property type="molecule type" value="Genomic_DNA"/>
</dbReference>
<gene>
    <name evidence="1" type="ORF">CCACVL1_30349</name>
</gene>
<evidence type="ECO:0000313" key="1">
    <source>
        <dbReference type="EMBL" id="OMO50616.1"/>
    </source>
</evidence>
<proteinExistence type="predicted"/>
<comment type="caution">
    <text evidence="1">The sequence shown here is derived from an EMBL/GenBank/DDBJ whole genome shotgun (WGS) entry which is preliminary data.</text>
</comment>
<keyword evidence="2" id="KW-1185">Reference proteome</keyword>
<dbReference type="InterPro" id="IPR036188">
    <property type="entry name" value="FAD/NAD-bd_sf"/>
</dbReference>
<name>A0A1R3FXX6_COCAP</name>
<organism evidence="1 2">
    <name type="scientific">Corchorus capsularis</name>
    <name type="common">Jute</name>
    <dbReference type="NCBI Taxonomy" id="210143"/>
    <lineage>
        <taxon>Eukaryota</taxon>
        <taxon>Viridiplantae</taxon>
        <taxon>Streptophyta</taxon>
        <taxon>Embryophyta</taxon>
        <taxon>Tracheophyta</taxon>
        <taxon>Spermatophyta</taxon>
        <taxon>Magnoliopsida</taxon>
        <taxon>eudicotyledons</taxon>
        <taxon>Gunneridae</taxon>
        <taxon>Pentapetalae</taxon>
        <taxon>rosids</taxon>
        <taxon>malvids</taxon>
        <taxon>Malvales</taxon>
        <taxon>Malvaceae</taxon>
        <taxon>Grewioideae</taxon>
        <taxon>Apeibeae</taxon>
        <taxon>Corchorus</taxon>
    </lineage>
</organism>
<accession>A0A1R3FXX6</accession>
<dbReference type="AlphaFoldDB" id="A0A1R3FXX6"/>
<sequence length="39" mass="4282">MAARKVYLVGRHGPVQAACTVKELRKVLGNPLLFLITMS</sequence>
<dbReference type="OrthoDB" id="333024at2759"/>
<dbReference type="Gene3D" id="3.50.50.60">
    <property type="entry name" value="FAD/NAD(P)-binding domain"/>
    <property type="match status" value="1"/>
</dbReference>